<dbReference type="AlphaFoldDB" id="A0A918Z444"/>
<feature type="transmembrane region" description="Helical" evidence="6">
    <location>
        <begin position="441"/>
        <end position="463"/>
    </location>
</feature>
<reference evidence="7" key="2">
    <citation type="submission" date="2020-09" db="EMBL/GenBank/DDBJ databases">
        <authorList>
            <person name="Sun Q."/>
            <person name="Kim S."/>
        </authorList>
    </citation>
    <scope>NUCLEOTIDE SEQUENCE</scope>
    <source>
        <strain evidence="7">KCTC 32020</strain>
    </source>
</reference>
<dbReference type="GO" id="GO:0016020">
    <property type="term" value="C:membrane"/>
    <property type="evidence" value="ECO:0007669"/>
    <property type="project" value="UniProtKB-SubCell"/>
</dbReference>
<comment type="similarity">
    <text evidence="2">Belongs to the major facilitator superfamily. Proton-dependent oligopeptide transporter (POT/PTR) (TC 2.A.17) family.</text>
</comment>
<dbReference type="Pfam" id="PF00854">
    <property type="entry name" value="PTR2"/>
    <property type="match status" value="1"/>
</dbReference>
<feature type="transmembrane region" description="Helical" evidence="6">
    <location>
        <begin position="64"/>
        <end position="81"/>
    </location>
</feature>
<keyword evidence="3 6" id="KW-0812">Transmembrane</keyword>
<dbReference type="RefSeq" id="WP_146473822.1">
    <property type="nucleotide sequence ID" value="NZ_BNCF01000010.1"/>
</dbReference>
<dbReference type="Proteomes" id="UP000636453">
    <property type="component" value="Unassembled WGS sequence"/>
</dbReference>
<dbReference type="GO" id="GO:0022857">
    <property type="term" value="F:transmembrane transporter activity"/>
    <property type="evidence" value="ECO:0007669"/>
    <property type="project" value="InterPro"/>
</dbReference>
<organism evidence="7 8">
    <name type="scientific">Vulcaniibacterium thermophilum</name>
    <dbReference type="NCBI Taxonomy" id="1169913"/>
    <lineage>
        <taxon>Bacteria</taxon>
        <taxon>Pseudomonadati</taxon>
        <taxon>Pseudomonadota</taxon>
        <taxon>Gammaproteobacteria</taxon>
        <taxon>Lysobacterales</taxon>
        <taxon>Lysobacteraceae</taxon>
        <taxon>Vulcaniibacterium</taxon>
    </lineage>
</organism>
<dbReference type="PANTHER" id="PTHR11654">
    <property type="entry name" value="OLIGOPEPTIDE TRANSPORTER-RELATED"/>
    <property type="match status" value="1"/>
</dbReference>
<feature type="transmembrane region" description="Helical" evidence="6">
    <location>
        <begin position="280"/>
        <end position="300"/>
    </location>
</feature>
<evidence type="ECO:0000256" key="4">
    <source>
        <dbReference type="ARBA" id="ARBA00022989"/>
    </source>
</evidence>
<comment type="subcellular location">
    <subcellularLocation>
        <location evidence="1">Membrane</location>
        <topology evidence="1">Multi-pass membrane protein</topology>
    </subcellularLocation>
</comment>
<evidence type="ECO:0000256" key="3">
    <source>
        <dbReference type="ARBA" id="ARBA00022692"/>
    </source>
</evidence>
<feature type="transmembrane region" description="Helical" evidence="6">
    <location>
        <begin position="407"/>
        <end position="429"/>
    </location>
</feature>
<keyword evidence="4 6" id="KW-1133">Transmembrane helix</keyword>
<gene>
    <name evidence="7" type="primary">ygdR</name>
    <name evidence="7" type="ORF">GCM10007167_18950</name>
</gene>
<feature type="transmembrane region" description="Helical" evidence="6">
    <location>
        <begin position="374"/>
        <end position="395"/>
    </location>
</feature>
<dbReference type="PROSITE" id="PS01022">
    <property type="entry name" value="PTR2_1"/>
    <property type="match status" value="1"/>
</dbReference>
<feature type="transmembrane region" description="Helical" evidence="6">
    <location>
        <begin position="475"/>
        <end position="495"/>
    </location>
</feature>
<reference evidence="7" key="1">
    <citation type="journal article" date="2014" name="Int. J. Syst. Evol. Microbiol.">
        <title>Complete genome sequence of Corynebacterium casei LMG S-19264T (=DSM 44701T), isolated from a smear-ripened cheese.</title>
        <authorList>
            <consortium name="US DOE Joint Genome Institute (JGI-PGF)"/>
            <person name="Walter F."/>
            <person name="Albersmeier A."/>
            <person name="Kalinowski J."/>
            <person name="Ruckert C."/>
        </authorList>
    </citation>
    <scope>NUCLEOTIDE SEQUENCE</scope>
    <source>
        <strain evidence="7">KCTC 32020</strain>
    </source>
</reference>
<sequence>MSTVTTTAPAAGRMPRQIPYIIGNEACERFSFYGMRNILVPFLVSSVLLGYLPEAEREGMAKDVFHSFVIGVYFFPLLGGWLSDRFFGKYDTILWFSLIYCAGHACLALFEDNRAGFYTGLFLIALGSGGIKPLVVSFVGDQFDKTNKDKAKVVFDAFYWTINFGSFFASLLAPRLLRELGPAVAFGVPGALMFLATLIFWMGRGRYVRVPPTHGRDPDTFGNVARTALTASAPGRGRPGWWVAMLGAALFALILLAWTAQAVVRATGGEAPWWPESFDFVKSACVALLLLIVFGGIGIWMQLDRARGRHSDAAVDSARAVLRILIVFGLITPFWSLFDQKASTWVLQGNAMRVPHEAWWWPSWLVTEPAQMQALNPLLVMLIIPFNNLVLYPVLRRMGFAVTALQRMGWGIAFAGLAWVVAGLIQLQIDSGASTSLAWQTLPYLLLTFGEVLVSATALEFAYSQATLAMKGVIMALWYLSVTFGNLWVLLTNAAVRNEAVMRQIAQTGLSENAFLMFFFAAFALLCAAAFAAYARRYPMQDHYRSA</sequence>
<dbReference type="InterPro" id="IPR036259">
    <property type="entry name" value="MFS_trans_sf"/>
</dbReference>
<dbReference type="EMBL" id="BNCF01000010">
    <property type="protein sequence ID" value="GHE37016.1"/>
    <property type="molecule type" value="Genomic_DNA"/>
</dbReference>
<feature type="transmembrane region" description="Helical" evidence="6">
    <location>
        <begin position="93"/>
        <end position="110"/>
    </location>
</feature>
<feature type="transmembrane region" description="Helical" evidence="6">
    <location>
        <begin position="116"/>
        <end position="136"/>
    </location>
</feature>
<feature type="transmembrane region" description="Helical" evidence="6">
    <location>
        <begin position="320"/>
        <end position="338"/>
    </location>
</feature>
<dbReference type="Gene3D" id="1.20.1250.20">
    <property type="entry name" value="MFS general substrate transporter like domains"/>
    <property type="match status" value="1"/>
</dbReference>
<name>A0A918Z444_9GAMM</name>
<evidence type="ECO:0000313" key="7">
    <source>
        <dbReference type="EMBL" id="GHE37016.1"/>
    </source>
</evidence>
<keyword evidence="5 6" id="KW-0472">Membrane</keyword>
<comment type="caution">
    <text evidence="7">The sequence shown here is derived from an EMBL/GenBank/DDBJ whole genome shotgun (WGS) entry which is preliminary data.</text>
</comment>
<evidence type="ECO:0000256" key="1">
    <source>
        <dbReference type="ARBA" id="ARBA00004141"/>
    </source>
</evidence>
<keyword evidence="8" id="KW-1185">Reference proteome</keyword>
<proteinExistence type="inferred from homology"/>
<dbReference type="FunFam" id="1.20.1250.20:FF:000651">
    <property type="entry name" value="Glutathione uptake transporter"/>
    <property type="match status" value="1"/>
</dbReference>
<dbReference type="SUPFAM" id="SSF103473">
    <property type="entry name" value="MFS general substrate transporter"/>
    <property type="match status" value="1"/>
</dbReference>
<evidence type="ECO:0000256" key="2">
    <source>
        <dbReference type="ARBA" id="ARBA00005982"/>
    </source>
</evidence>
<dbReference type="GO" id="GO:0006857">
    <property type="term" value="P:oligopeptide transport"/>
    <property type="evidence" value="ECO:0007669"/>
    <property type="project" value="InterPro"/>
</dbReference>
<evidence type="ECO:0000256" key="6">
    <source>
        <dbReference type="SAM" id="Phobius"/>
    </source>
</evidence>
<feature type="transmembrane region" description="Helical" evidence="6">
    <location>
        <begin position="183"/>
        <end position="202"/>
    </location>
</feature>
<feature type="transmembrane region" description="Helical" evidence="6">
    <location>
        <begin position="241"/>
        <end position="260"/>
    </location>
</feature>
<feature type="transmembrane region" description="Helical" evidence="6">
    <location>
        <begin position="515"/>
        <end position="535"/>
    </location>
</feature>
<dbReference type="InterPro" id="IPR000109">
    <property type="entry name" value="POT_fam"/>
</dbReference>
<evidence type="ECO:0000313" key="8">
    <source>
        <dbReference type="Proteomes" id="UP000636453"/>
    </source>
</evidence>
<accession>A0A918Z444</accession>
<evidence type="ECO:0000256" key="5">
    <source>
        <dbReference type="ARBA" id="ARBA00023136"/>
    </source>
</evidence>
<dbReference type="InterPro" id="IPR018456">
    <property type="entry name" value="PTR2_symporter_CS"/>
</dbReference>
<dbReference type="OrthoDB" id="5351355at2"/>
<feature type="transmembrane region" description="Helical" evidence="6">
    <location>
        <begin position="33"/>
        <end position="52"/>
    </location>
</feature>
<protein>
    <submittedName>
        <fullName evidence="7">Oligopeptide transporter</fullName>
    </submittedName>
</protein>